<organism evidence="6 7">
    <name type="scientific">Electrophorus voltai</name>
    <dbReference type="NCBI Taxonomy" id="2609070"/>
    <lineage>
        <taxon>Eukaryota</taxon>
        <taxon>Metazoa</taxon>
        <taxon>Chordata</taxon>
        <taxon>Craniata</taxon>
        <taxon>Vertebrata</taxon>
        <taxon>Euteleostomi</taxon>
        <taxon>Actinopterygii</taxon>
        <taxon>Neopterygii</taxon>
        <taxon>Teleostei</taxon>
        <taxon>Ostariophysi</taxon>
        <taxon>Gymnotiformes</taxon>
        <taxon>Gymnotoidei</taxon>
        <taxon>Gymnotidae</taxon>
        <taxon>Electrophorus</taxon>
    </lineage>
</organism>
<dbReference type="GO" id="GO:0005509">
    <property type="term" value="F:calcium ion binding"/>
    <property type="evidence" value="ECO:0007669"/>
    <property type="project" value="InterPro"/>
</dbReference>
<dbReference type="InterPro" id="IPR018247">
    <property type="entry name" value="EF_Hand_1_Ca_BS"/>
</dbReference>
<reference evidence="6" key="1">
    <citation type="submission" date="2023-03" db="EMBL/GenBank/DDBJ databases">
        <title>Electrophorus voltai genome.</title>
        <authorList>
            <person name="Bian C."/>
        </authorList>
    </citation>
    <scope>NUCLEOTIDE SEQUENCE</scope>
    <source>
        <strain evidence="6">CB-2022</strain>
        <tissue evidence="6">Muscle</tissue>
    </source>
</reference>
<evidence type="ECO:0000256" key="3">
    <source>
        <dbReference type="SAM" id="MobiDB-lite"/>
    </source>
</evidence>
<feature type="compositionally biased region" description="Polar residues" evidence="3">
    <location>
        <begin position="337"/>
        <end position="355"/>
    </location>
</feature>
<keyword evidence="2" id="KW-0106">Calcium</keyword>
<evidence type="ECO:0000259" key="4">
    <source>
        <dbReference type="PROSITE" id="PS50031"/>
    </source>
</evidence>
<feature type="compositionally biased region" description="Basic and acidic residues" evidence="3">
    <location>
        <begin position="140"/>
        <end position="151"/>
    </location>
</feature>
<dbReference type="PROSITE" id="PS50031">
    <property type="entry name" value="EH"/>
    <property type="match status" value="1"/>
</dbReference>
<comment type="caution">
    <text evidence="6">The sequence shown here is derived from an EMBL/GenBank/DDBJ whole genome shotgun (WGS) entry which is preliminary data.</text>
</comment>
<dbReference type="InterPro" id="IPR002048">
    <property type="entry name" value="EF_hand_dom"/>
</dbReference>
<dbReference type="GO" id="GO:0006897">
    <property type="term" value="P:endocytosis"/>
    <property type="evidence" value="ECO:0007669"/>
    <property type="project" value="TreeGrafter"/>
</dbReference>
<protein>
    <recommendedName>
        <fullName evidence="8">RALBP1 associated Eps domain containing 2</fullName>
    </recommendedName>
</protein>
<accession>A0AAD9E6D3</accession>
<evidence type="ECO:0000256" key="1">
    <source>
        <dbReference type="ARBA" id="ARBA00022723"/>
    </source>
</evidence>
<keyword evidence="7" id="KW-1185">Reference proteome</keyword>
<dbReference type="InterPro" id="IPR000261">
    <property type="entry name" value="EH_dom"/>
</dbReference>
<evidence type="ECO:0000256" key="2">
    <source>
        <dbReference type="ARBA" id="ARBA00022837"/>
    </source>
</evidence>
<dbReference type="EMBL" id="JAROKS010000005">
    <property type="protein sequence ID" value="KAK1803762.1"/>
    <property type="molecule type" value="Genomic_DNA"/>
</dbReference>
<dbReference type="InterPro" id="IPR011992">
    <property type="entry name" value="EF-hand-dom_pair"/>
</dbReference>
<dbReference type="SMART" id="SM00027">
    <property type="entry name" value="EH"/>
    <property type="match status" value="1"/>
</dbReference>
<dbReference type="Gene3D" id="1.10.238.10">
    <property type="entry name" value="EF-hand"/>
    <property type="match status" value="2"/>
</dbReference>
<dbReference type="CDD" id="cd00052">
    <property type="entry name" value="EH"/>
    <property type="match status" value="1"/>
</dbReference>
<feature type="compositionally biased region" description="Basic residues" evidence="3">
    <location>
        <begin position="625"/>
        <end position="635"/>
    </location>
</feature>
<feature type="compositionally biased region" description="Basic and acidic residues" evidence="3">
    <location>
        <begin position="528"/>
        <end position="585"/>
    </location>
</feature>
<dbReference type="AlphaFoldDB" id="A0AAD9E6D3"/>
<evidence type="ECO:0008006" key="8">
    <source>
        <dbReference type="Google" id="ProtNLM"/>
    </source>
</evidence>
<dbReference type="PROSITE" id="PS50222">
    <property type="entry name" value="EF_HAND_2"/>
    <property type="match status" value="1"/>
</dbReference>
<dbReference type="SUPFAM" id="SSF47473">
    <property type="entry name" value="EF-hand"/>
    <property type="match status" value="2"/>
</dbReference>
<feature type="compositionally biased region" description="Basic residues" evidence="3">
    <location>
        <begin position="586"/>
        <end position="597"/>
    </location>
</feature>
<dbReference type="PANTHER" id="PTHR11216">
    <property type="entry name" value="EH DOMAIN"/>
    <property type="match status" value="1"/>
</dbReference>
<evidence type="ECO:0000259" key="5">
    <source>
        <dbReference type="PROSITE" id="PS50222"/>
    </source>
</evidence>
<sequence length="635" mass="70779">MDAGSVAATGGTFVTLSENEQRYYSGLHALCRADSSGKLSAAKVAELFRASQLPTEALHQPALCPFQVTEVCGAKRLGYFASGQFYVALKLLSAAQAGLPVCLDSTSGELPLPMFVGINSEGEGLNPNLNPATGSAPRPTADRPTLKHADPSTDAQAVSVEGPVEHSDDPWRMTAEQQDYYTHQFHSLQPDLGGLILGAVAKNFFTKSKLPIPELSHIWELSDEDRDGALSFPEFCTAFHLVVARKNGYPLPECLPPTLVAASRGQSLPLPAQEMGVVSQQEAKESMPQQDLPQELELNVKSRARPRSYSSTSIDDAMKKVEDPPTPPPRPHKTHSRASSLDLNKLLQQSSQGVKSLTHPPALPPRPPVSQMTHFLPDKNSQQTLQQHCFADFSKLREEVRKIHTHTHTHPQTLLPCGKEEAGVALETLRSQDPGAPKTDSTVPSHNHVPQKPVRRKLHPEGQNATPPLGSAYSSPAPATVSKPTQRLRPRLPARQKREIQTAIRKNRETNAVLTRLNSELQQQLKTLVKESEKKRERGREGVRKREGEKEKERERGRESERKRKGEGVGKRGREGERAREEERKRERRRTRRRDGGRKRERESEKKRGREKEREKARESEKRRDGGRKRERAGE</sequence>
<feature type="region of interest" description="Disordered" evidence="3">
    <location>
        <begin position="275"/>
        <end position="375"/>
    </location>
</feature>
<feature type="domain" description="EF-hand" evidence="5">
    <location>
        <begin position="210"/>
        <end position="245"/>
    </location>
</feature>
<proteinExistence type="predicted"/>
<feature type="compositionally biased region" description="Basic residues" evidence="3">
    <location>
        <begin position="486"/>
        <end position="495"/>
    </location>
</feature>
<dbReference type="GO" id="GO:0005886">
    <property type="term" value="C:plasma membrane"/>
    <property type="evidence" value="ECO:0007669"/>
    <property type="project" value="TreeGrafter"/>
</dbReference>
<dbReference type="GO" id="GO:0005737">
    <property type="term" value="C:cytoplasm"/>
    <property type="evidence" value="ECO:0007669"/>
    <property type="project" value="TreeGrafter"/>
</dbReference>
<feature type="compositionally biased region" description="Basic and acidic residues" evidence="3">
    <location>
        <begin position="598"/>
        <end position="624"/>
    </location>
</feature>
<evidence type="ECO:0000313" key="6">
    <source>
        <dbReference type="EMBL" id="KAK1803762.1"/>
    </source>
</evidence>
<dbReference type="PROSITE" id="PS00018">
    <property type="entry name" value="EF_HAND_1"/>
    <property type="match status" value="1"/>
</dbReference>
<dbReference type="PANTHER" id="PTHR11216:SF64">
    <property type="entry name" value="RALBP1-ASSOCIATED EPS DOMAIN-CONTAINING PROTEIN 2"/>
    <property type="match status" value="1"/>
</dbReference>
<gene>
    <name evidence="6" type="ORF">P4O66_020778</name>
</gene>
<name>A0AAD9E6D3_9TELE</name>
<feature type="domain" description="EH" evidence="4">
    <location>
        <begin position="177"/>
        <end position="266"/>
    </location>
</feature>
<feature type="region of interest" description="Disordered" evidence="3">
    <location>
        <begin position="123"/>
        <end position="169"/>
    </location>
</feature>
<dbReference type="Proteomes" id="UP001239994">
    <property type="component" value="Unassembled WGS sequence"/>
</dbReference>
<feature type="region of interest" description="Disordered" evidence="3">
    <location>
        <begin position="527"/>
        <end position="635"/>
    </location>
</feature>
<keyword evidence="1" id="KW-0479">Metal-binding</keyword>
<feature type="region of interest" description="Disordered" evidence="3">
    <location>
        <begin position="431"/>
        <end position="507"/>
    </location>
</feature>
<dbReference type="Pfam" id="PF12763">
    <property type="entry name" value="EH"/>
    <property type="match status" value="1"/>
</dbReference>
<dbReference type="GO" id="GO:0016197">
    <property type="term" value="P:endosomal transport"/>
    <property type="evidence" value="ECO:0007669"/>
    <property type="project" value="TreeGrafter"/>
</dbReference>
<evidence type="ECO:0000313" key="7">
    <source>
        <dbReference type="Proteomes" id="UP001239994"/>
    </source>
</evidence>